<keyword evidence="3" id="KW-1185">Reference proteome</keyword>
<protein>
    <submittedName>
        <fullName evidence="2">Uncharacterized protein</fullName>
    </submittedName>
</protein>
<evidence type="ECO:0000256" key="1">
    <source>
        <dbReference type="SAM" id="SignalP"/>
    </source>
</evidence>
<feature type="chain" id="PRO_5032504498" evidence="1">
    <location>
        <begin position="24"/>
        <end position="218"/>
    </location>
</feature>
<organism evidence="2 3">
    <name type="scientific">Brasilonema sennae CENA114</name>
    <dbReference type="NCBI Taxonomy" id="415709"/>
    <lineage>
        <taxon>Bacteria</taxon>
        <taxon>Bacillati</taxon>
        <taxon>Cyanobacteriota</taxon>
        <taxon>Cyanophyceae</taxon>
        <taxon>Nostocales</taxon>
        <taxon>Scytonemataceae</taxon>
        <taxon>Brasilonema</taxon>
        <taxon>Bromeliae group (in: Brasilonema)</taxon>
    </lineage>
</organism>
<proteinExistence type="predicted"/>
<keyword evidence="1" id="KW-0732">Signal</keyword>
<evidence type="ECO:0000313" key="2">
    <source>
        <dbReference type="EMBL" id="QDL07817.1"/>
    </source>
</evidence>
<name>A0A856MFG9_9CYAN</name>
<dbReference type="Proteomes" id="UP000503129">
    <property type="component" value="Chromosome"/>
</dbReference>
<dbReference type="KEGG" id="bsen:DP114_07815"/>
<feature type="signal peptide" evidence="1">
    <location>
        <begin position="1"/>
        <end position="23"/>
    </location>
</feature>
<sequence length="218" mass="25007">MRLVKWVDTFLLTVTLVSVQTFANQTLATTKLKQHLDTPYSQMTIGQSLSTDQQIIRKLKPSTVIASQINSVFTNFQTYVENKVYSISYPLGWFLTRSCSELAYITNLKMAIRGGGIITQNFIKTDVQIISEKIQTTFTENLSYSEENGERLVKKEKINVDGKNGMRMWYSGRETETMITLLPYKDNNTACITTFYTRNNSNYIPIFEKIHSSFKVLS</sequence>
<accession>A0A856MFG9</accession>
<evidence type="ECO:0000313" key="3">
    <source>
        <dbReference type="Proteomes" id="UP000503129"/>
    </source>
</evidence>
<gene>
    <name evidence="2" type="ORF">DP114_07815</name>
</gene>
<dbReference type="RefSeq" id="WP_171975819.1">
    <property type="nucleotide sequence ID" value="NZ_CAWOXK010000001.1"/>
</dbReference>
<reference evidence="2 3" key="1">
    <citation type="submission" date="2018-06" db="EMBL/GenBank/DDBJ databases">
        <title>Comparative genomics of Brasilonema spp. strains.</title>
        <authorList>
            <person name="Alvarenga D.O."/>
            <person name="Fiore M.F."/>
            <person name="Varani A.M."/>
        </authorList>
    </citation>
    <scope>NUCLEOTIDE SEQUENCE [LARGE SCALE GENOMIC DNA]</scope>
    <source>
        <strain evidence="2 3">CENA114</strain>
    </source>
</reference>
<dbReference type="AlphaFoldDB" id="A0A856MFG9"/>
<dbReference type="EMBL" id="CP030118">
    <property type="protein sequence ID" value="QDL07817.1"/>
    <property type="molecule type" value="Genomic_DNA"/>
</dbReference>